<dbReference type="Pfam" id="PF00072">
    <property type="entry name" value="Response_reg"/>
    <property type="match status" value="1"/>
</dbReference>
<dbReference type="Gene3D" id="3.40.50.2300">
    <property type="match status" value="1"/>
</dbReference>
<dbReference type="STRING" id="1458307.OSB_14650"/>
<dbReference type="Gene3D" id="1.10.10.10">
    <property type="entry name" value="Winged helix-like DNA-binding domain superfamily/Winged helix DNA-binding domain"/>
    <property type="match status" value="1"/>
</dbReference>
<dbReference type="SMART" id="SM01012">
    <property type="entry name" value="ANTAR"/>
    <property type="match status" value="1"/>
</dbReference>
<dbReference type="RefSeq" id="WP_049834353.1">
    <property type="nucleotide sequence ID" value="NZ_CP012160.1"/>
</dbReference>
<protein>
    <submittedName>
        <fullName evidence="1">Putative transcriptional regulatory protein pdtaR</fullName>
    </submittedName>
</protein>
<evidence type="ECO:0000313" key="1">
    <source>
        <dbReference type="EMBL" id="AKS46017.1"/>
    </source>
</evidence>
<dbReference type="InterPro" id="IPR036388">
    <property type="entry name" value="WH-like_DNA-bd_sf"/>
</dbReference>
<dbReference type="SUPFAM" id="SSF52172">
    <property type="entry name" value="CheY-like"/>
    <property type="match status" value="1"/>
</dbReference>
<dbReference type="Pfam" id="PF03861">
    <property type="entry name" value="ANTAR"/>
    <property type="match status" value="1"/>
</dbReference>
<dbReference type="PANTHER" id="PTHR43367">
    <property type="match status" value="1"/>
</dbReference>
<dbReference type="PANTHER" id="PTHR43367:SF1">
    <property type="entry name" value="TWO-COMPONENT RESPONSE REGULATOR-LIKE APRR6-RELATED"/>
    <property type="match status" value="1"/>
</dbReference>
<dbReference type="OrthoDB" id="9795002at2"/>
<proteinExistence type="predicted"/>
<dbReference type="InterPro" id="IPR008327">
    <property type="entry name" value="Sig_transdc_resp-reg_antiterm"/>
</dbReference>
<reference evidence="1 2" key="1">
    <citation type="journal article" date="2015" name="Genome Announc.">
        <title>Closed Genome Sequence of Octadecabacter temperatus SB1, the First Mesophilic Species of the Genus Octadecabacter.</title>
        <authorList>
            <person name="Voget S."/>
            <person name="Billerbeck S."/>
            <person name="Simon M."/>
            <person name="Daniel R."/>
        </authorList>
    </citation>
    <scope>NUCLEOTIDE SEQUENCE [LARGE SCALE GENOMIC DNA]</scope>
    <source>
        <strain evidence="1 2">SB1</strain>
    </source>
</reference>
<name>A0A0K0Y5B1_9RHOB</name>
<dbReference type="GO" id="GO:0000160">
    <property type="term" value="P:phosphorelay signal transduction system"/>
    <property type="evidence" value="ECO:0007669"/>
    <property type="project" value="InterPro"/>
</dbReference>
<dbReference type="InterPro" id="IPR011006">
    <property type="entry name" value="CheY-like_superfamily"/>
</dbReference>
<organism evidence="1 2">
    <name type="scientific">Octadecabacter temperatus</name>
    <dbReference type="NCBI Taxonomy" id="1458307"/>
    <lineage>
        <taxon>Bacteria</taxon>
        <taxon>Pseudomonadati</taxon>
        <taxon>Pseudomonadota</taxon>
        <taxon>Alphaproteobacteria</taxon>
        <taxon>Rhodobacterales</taxon>
        <taxon>Roseobacteraceae</taxon>
        <taxon>Octadecabacter</taxon>
    </lineage>
</organism>
<sequence>MQIDLTILVVERDKTKAHEIIDALMDGGWNNVTVISSPTALERTVKDLDPDIILIDLANPDRDTLEHLGQVANARNRPVAMFVDQTDEIMTQAAISAGLSAYVVNGLQKDRIKPVLETAIARFRMVEKMQSELDAAKQALSDRKMIDRAKGLLIRARGISEDEAYGLLRKTAMDQGRKVIDVATALVTAAELLQ</sequence>
<dbReference type="PROSITE" id="PS50110">
    <property type="entry name" value="RESPONSE_REGULATORY"/>
    <property type="match status" value="1"/>
</dbReference>
<accession>A0A0K0Y5B1</accession>
<dbReference type="InterPro" id="IPR001789">
    <property type="entry name" value="Sig_transdc_resp-reg_receiver"/>
</dbReference>
<dbReference type="PATRIC" id="fig|1458307.3.peg.1483"/>
<evidence type="ECO:0000313" key="2">
    <source>
        <dbReference type="Proteomes" id="UP000067444"/>
    </source>
</evidence>
<dbReference type="InterPro" id="IPR005561">
    <property type="entry name" value="ANTAR"/>
</dbReference>
<dbReference type="PROSITE" id="PS50921">
    <property type="entry name" value="ANTAR"/>
    <property type="match status" value="1"/>
</dbReference>
<dbReference type="GO" id="GO:0003723">
    <property type="term" value="F:RNA binding"/>
    <property type="evidence" value="ECO:0007669"/>
    <property type="project" value="InterPro"/>
</dbReference>
<dbReference type="PIRSF" id="PIRSF036382">
    <property type="entry name" value="RR_antiterm"/>
    <property type="match status" value="1"/>
</dbReference>
<dbReference type="EMBL" id="CP012160">
    <property type="protein sequence ID" value="AKS46017.1"/>
    <property type="molecule type" value="Genomic_DNA"/>
</dbReference>
<dbReference type="AlphaFoldDB" id="A0A0K0Y5B1"/>
<keyword evidence="2" id="KW-1185">Reference proteome</keyword>
<dbReference type="KEGG" id="otm:OSB_14650"/>
<gene>
    <name evidence="1" type="primary">pdtaR</name>
    <name evidence="1" type="ORF">OSB_14650</name>
</gene>
<dbReference type="Proteomes" id="UP000067444">
    <property type="component" value="Chromosome"/>
</dbReference>